<proteinExistence type="predicted"/>
<gene>
    <name evidence="1" type="ORF">OJ962_03910</name>
</gene>
<dbReference type="Proteomes" id="UP001147700">
    <property type="component" value="Unassembled WGS sequence"/>
</dbReference>
<dbReference type="EMBL" id="JAPCID010000005">
    <property type="protein sequence ID" value="MDA0136629.1"/>
    <property type="molecule type" value="Genomic_DNA"/>
</dbReference>
<dbReference type="InterPro" id="IPR009078">
    <property type="entry name" value="Ferritin-like_SF"/>
</dbReference>
<organism evidence="1 2">
    <name type="scientific">Solirubrobacter deserti</name>
    <dbReference type="NCBI Taxonomy" id="2282478"/>
    <lineage>
        <taxon>Bacteria</taxon>
        <taxon>Bacillati</taxon>
        <taxon>Actinomycetota</taxon>
        <taxon>Thermoleophilia</taxon>
        <taxon>Solirubrobacterales</taxon>
        <taxon>Solirubrobacteraceae</taxon>
        <taxon>Solirubrobacter</taxon>
    </lineage>
</organism>
<dbReference type="InterPro" id="IPR052965">
    <property type="entry name" value="Pigment-catalase-like"/>
</dbReference>
<dbReference type="InterPro" id="IPR012347">
    <property type="entry name" value="Ferritin-like"/>
</dbReference>
<dbReference type="PANTHER" id="PTHR31694:SF26">
    <property type="entry name" value="OS05G0151100 PROTEIN"/>
    <property type="match status" value="1"/>
</dbReference>
<dbReference type="PANTHER" id="PTHR31694">
    <property type="entry name" value="DESICCATION-LIKE PROTEIN"/>
    <property type="match status" value="1"/>
</dbReference>
<reference evidence="1" key="1">
    <citation type="submission" date="2022-10" db="EMBL/GenBank/DDBJ databases">
        <title>The WGS of Solirubrobacter sp. CPCC 204708.</title>
        <authorList>
            <person name="Jiang Z."/>
        </authorList>
    </citation>
    <scope>NUCLEOTIDE SEQUENCE</scope>
    <source>
        <strain evidence="1">CPCC 204708</strain>
    </source>
</reference>
<accession>A0ABT4RDL4</accession>
<keyword evidence="2" id="KW-1185">Reference proteome</keyword>
<dbReference type="Gene3D" id="1.20.1260.10">
    <property type="match status" value="1"/>
</dbReference>
<evidence type="ECO:0000313" key="2">
    <source>
        <dbReference type="Proteomes" id="UP001147700"/>
    </source>
</evidence>
<dbReference type="Pfam" id="PF13668">
    <property type="entry name" value="Ferritin_2"/>
    <property type="match status" value="1"/>
</dbReference>
<comment type="caution">
    <text evidence="1">The sequence shown here is derived from an EMBL/GenBank/DDBJ whole genome shotgun (WGS) entry which is preliminary data.</text>
</comment>
<dbReference type="RefSeq" id="WP_202952235.1">
    <property type="nucleotide sequence ID" value="NZ_JAPCID010000005.1"/>
</dbReference>
<name>A0ABT4RDL4_9ACTN</name>
<dbReference type="SUPFAM" id="SSF47240">
    <property type="entry name" value="Ferritin-like"/>
    <property type="match status" value="1"/>
</dbReference>
<sequence length="213" mass="22498">MPHHVTLDVADPDEVLRGAMTRGHTRAQLFRRGAGAVVAGGLVIGGLPAVAEGKPSAALDARVLNFALLLEYLESEFYVQAVAGGALSGRLLEFARTVRDHELAHVEFLAKALGSAAIPKPTFDFQGTTTDATKFAATAMVLEDLGVMAYDGQGYKLRPKTLAAAATIVSVEARHAAWIRHIMGVSPAPTDLNRQLGRNEVEAQVAATGFVKA</sequence>
<evidence type="ECO:0000313" key="1">
    <source>
        <dbReference type="EMBL" id="MDA0136629.1"/>
    </source>
</evidence>
<protein>
    <submittedName>
        <fullName evidence="1">Ferritin-like domain-containing protein</fullName>
    </submittedName>
</protein>